<feature type="compositionally biased region" description="Basic and acidic residues" evidence="11">
    <location>
        <begin position="194"/>
        <end position="327"/>
    </location>
</feature>
<dbReference type="Proteomes" id="UP000694388">
    <property type="component" value="Unplaced"/>
</dbReference>
<evidence type="ECO:0000259" key="12">
    <source>
        <dbReference type="SMART" id="SM01328"/>
    </source>
</evidence>
<dbReference type="Ensembl" id="ENSEBUT00000008279.1">
    <property type="protein sequence ID" value="ENSEBUP00000007791.1"/>
    <property type="gene ID" value="ENSEBUG00000005075.1"/>
</dbReference>
<evidence type="ECO:0000256" key="8">
    <source>
        <dbReference type="ARBA" id="ARBA00022884"/>
    </source>
</evidence>
<accession>A0A8C4PZN5</accession>
<evidence type="ECO:0000256" key="7">
    <source>
        <dbReference type="ARBA" id="ARBA00022833"/>
    </source>
</evidence>
<dbReference type="PANTHER" id="PTHR31054">
    <property type="entry name" value="ZYGOTE ARREST PROTEIN 1-LIKE ISOFORM X1"/>
    <property type="match status" value="1"/>
</dbReference>
<evidence type="ECO:0000256" key="6">
    <source>
        <dbReference type="ARBA" id="ARBA00022782"/>
    </source>
</evidence>
<evidence type="ECO:0000256" key="1">
    <source>
        <dbReference type="ARBA" id="ARBA00004331"/>
    </source>
</evidence>
<keyword evidence="9" id="KW-0896">Oogenesis</keyword>
<keyword evidence="5" id="KW-0863">Zinc-finger</keyword>
<evidence type="ECO:0000256" key="9">
    <source>
        <dbReference type="ARBA" id="ARBA00022943"/>
    </source>
</evidence>
<proteinExistence type="inferred from homology"/>
<organism evidence="13 14">
    <name type="scientific">Eptatretus burgeri</name>
    <name type="common">Inshore hagfish</name>
    <dbReference type="NCBI Taxonomy" id="7764"/>
    <lineage>
        <taxon>Eukaryota</taxon>
        <taxon>Metazoa</taxon>
        <taxon>Chordata</taxon>
        <taxon>Craniata</taxon>
        <taxon>Vertebrata</taxon>
        <taxon>Cyclostomata</taxon>
        <taxon>Myxini</taxon>
        <taxon>Myxiniformes</taxon>
        <taxon>Myxinidae</taxon>
        <taxon>Eptatretinae</taxon>
        <taxon>Eptatretus</taxon>
    </lineage>
</organism>
<reference evidence="13" key="2">
    <citation type="submission" date="2025-09" db="UniProtKB">
        <authorList>
            <consortium name="Ensembl"/>
        </authorList>
    </citation>
    <scope>IDENTIFICATION</scope>
</reference>
<dbReference type="InterPro" id="IPR027377">
    <property type="entry name" value="ZAR1/RTP1-5-like_Znf-3CxxC"/>
</dbReference>
<dbReference type="SMART" id="SM01328">
    <property type="entry name" value="zf-3CxxC"/>
    <property type="match status" value="1"/>
</dbReference>
<feature type="region of interest" description="Disordered" evidence="11">
    <location>
        <begin position="144"/>
        <end position="327"/>
    </location>
</feature>
<evidence type="ECO:0000313" key="14">
    <source>
        <dbReference type="Proteomes" id="UP000694388"/>
    </source>
</evidence>
<keyword evidence="14" id="KW-1185">Reference proteome</keyword>
<comment type="similarity">
    <text evidence="10">Belongs to the ZAR1 family.</text>
</comment>
<feature type="compositionally biased region" description="Basic and acidic residues" evidence="11">
    <location>
        <begin position="156"/>
        <end position="169"/>
    </location>
</feature>
<keyword evidence="7" id="KW-0862">Zinc</keyword>
<protein>
    <submittedName>
        <fullName evidence="13">Zygote arrest 1</fullName>
    </submittedName>
</protein>
<dbReference type="GO" id="GO:0006412">
    <property type="term" value="P:translation"/>
    <property type="evidence" value="ECO:0007669"/>
    <property type="project" value="TreeGrafter"/>
</dbReference>
<dbReference type="GeneTree" id="ENSGT00390000012305"/>
<evidence type="ECO:0000256" key="5">
    <source>
        <dbReference type="ARBA" id="ARBA00022771"/>
    </source>
</evidence>
<dbReference type="InterPro" id="IPR026775">
    <property type="entry name" value="Zar1"/>
</dbReference>
<evidence type="ECO:0000313" key="13">
    <source>
        <dbReference type="Ensembl" id="ENSEBUP00000007791.1"/>
    </source>
</evidence>
<dbReference type="GO" id="GO:0036464">
    <property type="term" value="C:cytoplasmic ribonucleoprotein granule"/>
    <property type="evidence" value="ECO:0007669"/>
    <property type="project" value="UniProtKB-SubCell"/>
</dbReference>
<reference evidence="13" key="1">
    <citation type="submission" date="2025-08" db="UniProtKB">
        <authorList>
            <consortium name="Ensembl"/>
        </authorList>
    </citation>
    <scope>IDENTIFICATION</scope>
</reference>
<evidence type="ECO:0000256" key="3">
    <source>
        <dbReference type="ARBA" id="ARBA00022490"/>
    </source>
</evidence>
<evidence type="ECO:0000256" key="10">
    <source>
        <dbReference type="ARBA" id="ARBA00034699"/>
    </source>
</evidence>
<keyword evidence="6" id="KW-0221">Differentiation</keyword>
<dbReference type="Pfam" id="PF13695">
    <property type="entry name" value="Zn_ribbon_3CxxC"/>
    <property type="match status" value="1"/>
</dbReference>
<dbReference type="GO" id="GO:0003729">
    <property type="term" value="F:mRNA binding"/>
    <property type="evidence" value="ECO:0007669"/>
    <property type="project" value="UniProtKB-ARBA"/>
</dbReference>
<dbReference type="GO" id="GO:0048477">
    <property type="term" value="P:oogenesis"/>
    <property type="evidence" value="ECO:0007669"/>
    <property type="project" value="UniProtKB-KW"/>
</dbReference>
<comment type="subcellular location">
    <subcellularLocation>
        <location evidence="1">Cytoplasm</location>
        <location evidence="1">Cytoplasmic ribonucleoprotein granule</location>
    </subcellularLocation>
</comment>
<keyword evidence="3" id="KW-0963">Cytoplasm</keyword>
<dbReference type="GO" id="GO:0008270">
    <property type="term" value="F:zinc ion binding"/>
    <property type="evidence" value="ECO:0007669"/>
    <property type="project" value="UniProtKB-KW"/>
</dbReference>
<dbReference type="GO" id="GO:0017148">
    <property type="term" value="P:negative regulation of translation"/>
    <property type="evidence" value="ECO:0007669"/>
    <property type="project" value="UniProtKB-ARBA"/>
</dbReference>
<evidence type="ECO:0000256" key="4">
    <source>
        <dbReference type="ARBA" id="ARBA00022723"/>
    </source>
</evidence>
<dbReference type="AlphaFoldDB" id="A0A8C4PZN5"/>
<keyword evidence="8" id="KW-0694">RNA-binding</keyword>
<evidence type="ECO:0000256" key="2">
    <source>
        <dbReference type="ARBA" id="ARBA00022473"/>
    </source>
</evidence>
<keyword evidence="4" id="KW-0479">Metal-binding</keyword>
<keyword evidence="2" id="KW-0217">Developmental protein</keyword>
<dbReference type="PANTHER" id="PTHR31054:SF3">
    <property type="entry name" value="ZYGOTE ARREST PROTEIN 1-LIKE"/>
    <property type="match status" value="1"/>
</dbReference>
<feature type="domain" description="3CxxC-type" evidence="12">
    <location>
        <begin position="374"/>
        <end position="459"/>
    </location>
</feature>
<evidence type="ECO:0000256" key="11">
    <source>
        <dbReference type="SAM" id="MobiDB-lite"/>
    </source>
</evidence>
<name>A0A8C4PZN5_EPTBU</name>
<sequence>MEDFACHPCCYFPGKVPWRRRGDARGAVGTWVTPPWASPPWVTAPWITPPWAPPFPGLWRPPLERGKDVGVQVSPKREAGTQCTLGPRTLAQLRKLGVAPWWAANSSSVLPSLPRTLAVYSPLTPRLFPTLSRGMQNANLQQDVERLDSIPPSKENAGKKDDVVKETTKCESQARPSGENKAKEDNSAVDALGDAEKPEDVKMDSAEKPEDVKMDSVEKLDVAEKPEDVKKDSAEKPEDVKKDSVEKLDVAEKPEDVKKDSVEKLDVAEKPEDVKKDSVEKLDVAEKPEDVKKDSAEKPEDVKKDSVEKLDLAEKPEDVKKDSVEKPEDVMKDSVEKLDVVEKLEDLKEKDLLEKYEGIANQLPGEIRFQFLEQKYGFYHCRNCNVRWESAYVWCIAGTNKVYFKQLCRSCQKEYNPYRVEDIVCKACGASRCECEMKRRHVDLRRPHRQELCCRCRGRRLSCDNTFSFNMNGVTSECMAV</sequence>